<protein>
    <submittedName>
        <fullName evidence="1">Uncharacterized protein</fullName>
    </submittedName>
</protein>
<keyword evidence="2" id="KW-1185">Reference proteome</keyword>
<dbReference type="Proteomes" id="UP001348369">
    <property type="component" value="Chromosome"/>
</dbReference>
<sequence length="49" mass="5214">MADRAADKMMRLHGADRLDTSATSRAGDEAARGPARGTRGDWRVEKAGA</sequence>
<dbReference type="EMBL" id="CP109109">
    <property type="protein sequence ID" value="WSC02692.1"/>
    <property type="molecule type" value="Genomic_DNA"/>
</dbReference>
<accession>A0ACD4ZZT4</accession>
<evidence type="ECO:0000313" key="2">
    <source>
        <dbReference type="Proteomes" id="UP001348369"/>
    </source>
</evidence>
<reference evidence="1" key="1">
    <citation type="submission" date="2022-10" db="EMBL/GenBank/DDBJ databases">
        <title>The complete genomes of actinobacterial strains from the NBC collection.</title>
        <authorList>
            <person name="Joergensen T.S."/>
            <person name="Alvarez Arevalo M."/>
            <person name="Sterndorff E.B."/>
            <person name="Faurdal D."/>
            <person name="Vuksanovic O."/>
            <person name="Mourched A.-S."/>
            <person name="Charusanti P."/>
            <person name="Shaw S."/>
            <person name="Blin K."/>
            <person name="Weber T."/>
        </authorList>
    </citation>
    <scope>NUCLEOTIDE SEQUENCE</scope>
    <source>
        <strain evidence="1">NBC 01771</strain>
    </source>
</reference>
<proteinExistence type="predicted"/>
<evidence type="ECO:0000313" key="1">
    <source>
        <dbReference type="EMBL" id="WSC02692.1"/>
    </source>
</evidence>
<gene>
    <name evidence="1" type="ORF">OG835_40655</name>
</gene>
<organism evidence="1 2">
    <name type="scientific">Streptomyces scopuliridis</name>
    <dbReference type="NCBI Taxonomy" id="452529"/>
    <lineage>
        <taxon>Bacteria</taxon>
        <taxon>Bacillati</taxon>
        <taxon>Actinomycetota</taxon>
        <taxon>Actinomycetes</taxon>
        <taxon>Kitasatosporales</taxon>
        <taxon>Streptomycetaceae</taxon>
        <taxon>Streptomyces</taxon>
    </lineage>
</organism>
<name>A0ACD4ZZT4_9ACTN</name>